<dbReference type="Proteomes" id="UP000375525">
    <property type="component" value="Unassembled WGS sequence"/>
</dbReference>
<gene>
    <name evidence="1" type="ORF">PS880_06057</name>
</gene>
<evidence type="ECO:0000313" key="1">
    <source>
        <dbReference type="EMBL" id="VVP59673.1"/>
    </source>
</evidence>
<sequence>MICHFDVFAATGHHHIATLGPGVSFRGVYLITSPPTVLTRDNEEFYAFFVTDLTGRIPCLIPVHRVHWQQNPEFQSQRVLIEGNTVLAEKGLTALVRDLEPVNMIW</sequence>
<organism evidence="1 2">
    <name type="scientific">Pseudomonas fluorescens</name>
    <dbReference type="NCBI Taxonomy" id="294"/>
    <lineage>
        <taxon>Bacteria</taxon>
        <taxon>Pseudomonadati</taxon>
        <taxon>Pseudomonadota</taxon>
        <taxon>Gammaproteobacteria</taxon>
        <taxon>Pseudomonadales</taxon>
        <taxon>Pseudomonadaceae</taxon>
        <taxon>Pseudomonas</taxon>
    </lineage>
</organism>
<name>A0A5E7QLD6_PSEFL</name>
<reference evidence="1 2" key="1">
    <citation type="submission" date="2019-09" db="EMBL/GenBank/DDBJ databases">
        <authorList>
            <person name="Chandra G."/>
            <person name="Truman W A."/>
        </authorList>
    </citation>
    <scope>NUCLEOTIDE SEQUENCE [LARGE SCALE GENOMIC DNA]</scope>
    <source>
        <strain evidence="1">PS880</strain>
    </source>
</reference>
<protein>
    <submittedName>
        <fullName evidence="1">Uncharacterized protein</fullName>
    </submittedName>
</protein>
<proteinExistence type="predicted"/>
<dbReference type="AlphaFoldDB" id="A0A5E7QLD6"/>
<accession>A0A5E7QLD6</accession>
<evidence type="ECO:0000313" key="2">
    <source>
        <dbReference type="Proteomes" id="UP000375525"/>
    </source>
</evidence>
<dbReference type="EMBL" id="CABVIH010000049">
    <property type="protein sequence ID" value="VVP59673.1"/>
    <property type="molecule type" value="Genomic_DNA"/>
</dbReference>